<dbReference type="Pfam" id="PF08030">
    <property type="entry name" value="NAD_binding_6"/>
    <property type="match status" value="1"/>
</dbReference>
<evidence type="ECO:0000313" key="3">
    <source>
        <dbReference type="EMBL" id="KAL0154853.1"/>
    </source>
</evidence>
<sequence length="53" mass="5825">MYLDGPFGEGHQEWTDYEVSVLVGAGIGVTPFASILKDLVFKSSVKSKFNCKK</sequence>
<gene>
    <name evidence="3" type="ORF">M9458_049116</name>
</gene>
<dbReference type="InterPro" id="IPR013121">
    <property type="entry name" value="Fe_red_NAD-bd_6"/>
</dbReference>
<dbReference type="SUPFAM" id="SSF52343">
    <property type="entry name" value="Ferredoxin reductase-like, C-terminal NADP-linked domain"/>
    <property type="match status" value="1"/>
</dbReference>
<keyword evidence="1" id="KW-0560">Oxidoreductase</keyword>
<feature type="domain" description="Ferric reductase NAD binding" evidence="2">
    <location>
        <begin position="17"/>
        <end position="48"/>
    </location>
</feature>
<dbReference type="Gene3D" id="3.40.50.80">
    <property type="entry name" value="Nucleotide-binding domain of ferredoxin-NADP reductase (FNR) module"/>
    <property type="match status" value="1"/>
</dbReference>
<organism evidence="3 4">
    <name type="scientific">Cirrhinus mrigala</name>
    <name type="common">Mrigala</name>
    <dbReference type="NCBI Taxonomy" id="683832"/>
    <lineage>
        <taxon>Eukaryota</taxon>
        <taxon>Metazoa</taxon>
        <taxon>Chordata</taxon>
        <taxon>Craniata</taxon>
        <taxon>Vertebrata</taxon>
        <taxon>Euteleostomi</taxon>
        <taxon>Actinopterygii</taxon>
        <taxon>Neopterygii</taxon>
        <taxon>Teleostei</taxon>
        <taxon>Ostariophysi</taxon>
        <taxon>Cypriniformes</taxon>
        <taxon>Cyprinidae</taxon>
        <taxon>Labeoninae</taxon>
        <taxon>Labeonini</taxon>
        <taxon>Cirrhinus</taxon>
    </lineage>
</organism>
<evidence type="ECO:0000313" key="4">
    <source>
        <dbReference type="Proteomes" id="UP001529510"/>
    </source>
</evidence>
<evidence type="ECO:0000256" key="1">
    <source>
        <dbReference type="ARBA" id="ARBA00023002"/>
    </source>
</evidence>
<comment type="caution">
    <text evidence="3">The sequence shown here is derived from an EMBL/GenBank/DDBJ whole genome shotgun (WGS) entry which is preliminary data.</text>
</comment>
<protein>
    <recommendedName>
        <fullName evidence="2">Ferric reductase NAD binding domain-containing protein</fullName>
    </recommendedName>
</protein>
<dbReference type="PANTHER" id="PTHR11972:SF175">
    <property type="entry name" value="NAD(P)H OXIDASE (H2O2-FORMING)"/>
    <property type="match status" value="1"/>
</dbReference>
<dbReference type="PANTHER" id="PTHR11972">
    <property type="entry name" value="NADPH OXIDASE"/>
    <property type="match status" value="1"/>
</dbReference>
<proteinExistence type="predicted"/>
<dbReference type="EMBL" id="JAMKFB020000025">
    <property type="protein sequence ID" value="KAL0154853.1"/>
    <property type="molecule type" value="Genomic_DNA"/>
</dbReference>
<dbReference type="GO" id="GO:0016491">
    <property type="term" value="F:oxidoreductase activity"/>
    <property type="evidence" value="ECO:0007669"/>
    <property type="project" value="UniProtKB-KW"/>
</dbReference>
<dbReference type="Proteomes" id="UP001529510">
    <property type="component" value="Unassembled WGS sequence"/>
</dbReference>
<dbReference type="AlphaFoldDB" id="A0ABD0MXZ7"/>
<keyword evidence="4" id="KW-1185">Reference proteome</keyword>
<name>A0ABD0MXZ7_CIRMR</name>
<feature type="non-terminal residue" evidence="3">
    <location>
        <position position="53"/>
    </location>
</feature>
<reference evidence="3 4" key="1">
    <citation type="submission" date="2024-05" db="EMBL/GenBank/DDBJ databases">
        <title>Genome sequencing and assembly of Indian major carp, Cirrhinus mrigala (Hamilton, 1822).</title>
        <authorList>
            <person name="Mohindra V."/>
            <person name="Chowdhury L.M."/>
            <person name="Lal K."/>
            <person name="Jena J.K."/>
        </authorList>
    </citation>
    <scope>NUCLEOTIDE SEQUENCE [LARGE SCALE GENOMIC DNA]</scope>
    <source>
        <strain evidence="3">CM1030</strain>
        <tissue evidence="3">Blood</tissue>
    </source>
</reference>
<dbReference type="InterPro" id="IPR050369">
    <property type="entry name" value="RBOH/FRE"/>
</dbReference>
<dbReference type="InterPro" id="IPR039261">
    <property type="entry name" value="FNR_nucleotide-bd"/>
</dbReference>
<evidence type="ECO:0000259" key="2">
    <source>
        <dbReference type="Pfam" id="PF08030"/>
    </source>
</evidence>
<accession>A0ABD0MXZ7</accession>